<gene>
    <name evidence="1" type="ORF">V2W30_01970</name>
</gene>
<name>A0ACD5A4X5_9ACTN</name>
<evidence type="ECO:0000313" key="1">
    <source>
        <dbReference type="EMBL" id="WWQ62256.1"/>
    </source>
</evidence>
<dbReference type="EMBL" id="CP146022">
    <property type="protein sequence ID" value="WWQ62256.1"/>
    <property type="molecule type" value="Genomic_DNA"/>
</dbReference>
<organism evidence="1 2">
    <name type="scientific">Streptomyces citrinus</name>
    <dbReference type="NCBI Taxonomy" id="3118173"/>
    <lineage>
        <taxon>Bacteria</taxon>
        <taxon>Bacillati</taxon>
        <taxon>Actinomycetota</taxon>
        <taxon>Actinomycetes</taxon>
        <taxon>Kitasatosporales</taxon>
        <taxon>Streptomycetaceae</taxon>
        <taxon>Streptomyces</taxon>
    </lineage>
</organism>
<sequence>MPHITVDYSPRLAGAFDRAAFATALHALVLKGSGSRGTCKTFFRAATQTYVTGSGPDDVPMAHVEVALLPGRSESTMARLSRQILALLREHVGAGGGEDVVCSVEVRPLAAYSLYPTRQPEPVDAACSAPPPRDRVA</sequence>
<reference evidence="1" key="1">
    <citation type="journal article" date="2025" name="Int. J. Syst. Evol. Microbiol.">
        <title>Streptomyces citrinus sp. nov., with yellow diffusible pigment.</title>
        <authorList>
            <person name="He Y."/>
            <person name="Yang E."/>
            <person name="Xu J."/>
            <person name="Sun Y."/>
            <person name="Sun L."/>
        </authorList>
    </citation>
    <scope>NUCLEOTIDE SEQUENCE</scope>
    <source>
        <strain evidence="1">Q6</strain>
    </source>
</reference>
<keyword evidence="2" id="KW-1185">Reference proteome</keyword>
<proteinExistence type="predicted"/>
<dbReference type="Proteomes" id="UP001432251">
    <property type="component" value="Chromosome"/>
</dbReference>
<protein>
    <submittedName>
        <fullName evidence="1">5-carboxymethyl-2-hydroxymuconate delta isomerase</fullName>
    </submittedName>
</protein>
<accession>A0ACD5A4X5</accession>
<keyword evidence="1" id="KW-0413">Isomerase</keyword>
<evidence type="ECO:0000313" key="2">
    <source>
        <dbReference type="Proteomes" id="UP001432251"/>
    </source>
</evidence>